<name>A0A1U7UZ19_NICSY</name>
<evidence type="ECO:0000313" key="2">
    <source>
        <dbReference type="RefSeq" id="XP_009757981.1"/>
    </source>
</evidence>
<dbReference type="InterPro" id="IPR012340">
    <property type="entry name" value="NA-bd_OB-fold"/>
</dbReference>
<dbReference type="AlphaFoldDB" id="A0A1U7UZ19"/>
<dbReference type="Gene3D" id="2.40.50.140">
    <property type="entry name" value="Nucleic acid-binding proteins"/>
    <property type="match status" value="1"/>
</dbReference>
<organism evidence="1 2">
    <name type="scientific">Nicotiana sylvestris</name>
    <name type="common">Wood tobacco</name>
    <name type="synonym">South American tobacco</name>
    <dbReference type="NCBI Taxonomy" id="4096"/>
    <lineage>
        <taxon>Eukaryota</taxon>
        <taxon>Viridiplantae</taxon>
        <taxon>Streptophyta</taxon>
        <taxon>Embryophyta</taxon>
        <taxon>Tracheophyta</taxon>
        <taxon>Spermatophyta</taxon>
        <taxon>Magnoliopsida</taxon>
        <taxon>eudicotyledons</taxon>
        <taxon>Gunneridae</taxon>
        <taxon>Pentapetalae</taxon>
        <taxon>asterids</taxon>
        <taxon>lamiids</taxon>
        <taxon>Solanales</taxon>
        <taxon>Solanaceae</taxon>
        <taxon>Nicotianoideae</taxon>
        <taxon>Nicotianeae</taxon>
        <taxon>Nicotiana</taxon>
    </lineage>
</organism>
<dbReference type="SUPFAM" id="SSF50249">
    <property type="entry name" value="Nucleic acid-binding proteins"/>
    <property type="match status" value="1"/>
</dbReference>
<protein>
    <submittedName>
        <fullName evidence="2">Uncharacterized protein LOC104210718</fullName>
    </submittedName>
</protein>
<keyword evidence="1" id="KW-1185">Reference proteome</keyword>
<gene>
    <name evidence="2" type="primary">LOC104210718</name>
</gene>
<evidence type="ECO:0000313" key="1">
    <source>
        <dbReference type="Proteomes" id="UP000189701"/>
    </source>
</evidence>
<reference evidence="1" key="1">
    <citation type="journal article" date="2013" name="Genome Biol.">
        <title>Reference genomes and transcriptomes of Nicotiana sylvestris and Nicotiana tomentosiformis.</title>
        <authorList>
            <person name="Sierro N."/>
            <person name="Battey J.N."/>
            <person name="Ouadi S."/>
            <person name="Bovet L."/>
            <person name="Goepfert S."/>
            <person name="Bakaher N."/>
            <person name="Peitsch M.C."/>
            <person name="Ivanov N.V."/>
        </authorList>
    </citation>
    <scope>NUCLEOTIDE SEQUENCE [LARGE SCALE GENOMIC DNA]</scope>
</reference>
<dbReference type="Proteomes" id="UP000189701">
    <property type="component" value="Unplaced"/>
</dbReference>
<reference evidence="2" key="2">
    <citation type="submission" date="2025-08" db="UniProtKB">
        <authorList>
            <consortium name="RefSeq"/>
        </authorList>
    </citation>
    <scope>IDENTIFICATION</scope>
    <source>
        <tissue evidence="2">Leaf</tissue>
    </source>
</reference>
<sequence>MVSVRGESSQRITQISSHKTHSVANELASGSIEVKNIEDLGDCNHPENYWVVATIVDVELDRGWCYLACQNFSKKLEKEGNKFYCKKCEQIQSATHRLLVLQMTLHV</sequence>
<accession>A0A1U7UZ19</accession>
<dbReference type="RefSeq" id="XP_009757981.1">
    <property type="nucleotide sequence ID" value="XM_009759679.1"/>
</dbReference>
<proteinExistence type="predicted"/>